<dbReference type="Gene3D" id="1.20.990.10">
    <property type="entry name" value="NADPH-cytochrome p450 Reductase, Chain A, domain 3"/>
    <property type="match status" value="1"/>
</dbReference>
<evidence type="ECO:0000313" key="13">
    <source>
        <dbReference type="Proteomes" id="UP000332933"/>
    </source>
</evidence>
<dbReference type="InterPro" id="IPR001094">
    <property type="entry name" value="Flavdoxin-like"/>
</dbReference>
<evidence type="ECO:0000256" key="4">
    <source>
        <dbReference type="ARBA" id="ARBA00022643"/>
    </source>
</evidence>
<reference evidence="12 13" key="1">
    <citation type="submission" date="2019-03" db="EMBL/GenBank/DDBJ databases">
        <authorList>
            <person name="Gaulin E."/>
            <person name="Dumas B."/>
        </authorList>
    </citation>
    <scope>NUCLEOTIDE SEQUENCE [LARGE SCALE GENOMIC DNA]</scope>
    <source>
        <strain evidence="12">CBS 568.67</strain>
    </source>
</reference>
<evidence type="ECO:0000256" key="7">
    <source>
        <dbReference type="ARBA" id="ARBA00023002"/>
    </source>
</evidence>
<dbReference type="PROSITE" id="PS00201">
    <property type="entry name" value="FLAVODOXIN"/>
    <property type="match status" value="1"/>
</dbReference>
<evidence type="ECO:0000256" key="5">
    <source>
        <dbReference type="ARBA" id="ARBA00022827"/>
    </source>
</evidence>
<evidence type="ECO:0000256" key="6">
    <source>
        <dbReference type="ARBA" id="ARBA00022857"/>
    </source>
</evidence>
<dbReference type="AlphaFoldDB" id="A0A485KAS0"/>
<evidence type="ECO:0000313" key="12">
    <source>
        <dbReference type="EMBL" id="VFT79957.1"/>
    </source>
</evidence>
<dbReference type="InterPro" id="IPR003097">
    <property type="entry name" value="CysJ-like_FAD-binding"/>
</dbReference>
<dbReference type="SUPFAM" id="SSF52218">
    <property type="entry name" value="Flavoproteins"/>
    <property type="match status" value="1"/>
</dbReference>
<evidence type="ECO:0000256" key="2">
    <source>
        <dbReference type="ARBA" id="ARBA00001974"/>
    </source>
</evidence>
<dbReference type="GO" id="GO:0050660">
    <property type="term" value="F:flavin adenine dinucleotide binding"/>
    <property type="evidence" value="ECO:0007669"/>
    <property type="project" value="TreeGrafter"/>
</dbReference>
<dbReference type="GO" id="GO:0010181">
    <property type="term" value="F:FMN binding"/>
    <property type="evidence" value="ECO:0007669"/>
    <property type="project" value="InterPro"/>
</dbReference>
<dbReference type="SUPFAM" id="SSF52343">
    <property type="entry name" value="Ferredoxin reductase-like, C-terminal NADP-linked domain"/>
    <property type="match status" value="1"/>
</dbReference>
<evidence type="ECO:0000256" key="3">
    <source>
        <dbReference type="ARBA" id="ARBA00022630"/>
    </source>
</evidence>
<dbReference type="Gene3D" id="3.40.50.80">
    <property type="entry name" value="Nucleotide-binding domain of ferredoxin-NADP reductase (FNR) module"/>
    <property type="match status" value="1"/>
</dbReference>
<dbReference type="EMBL" id="CAADRA010000385">
    <property type="protein sequence ID" value="VFT79957.1"/>
    <property type="molecule type" value="Genomic_DNA"/>
</dbReference>
<dbReference type="PANTHER" id="PTHR19384:SF17">
    <property type="entry name" value="NADPH--CYTOCHROME P450 REDUCTASE"/>
    <property type="match status" value="1"/>
</dbReference>
<keyword evidence="5" id="KW-0274">FAD</keyword>
<dbReference type="InterPro" id="IPR029039">
    <property type="entry name" value="Flavoprotein-like_sf"/>
</dbReference>
<dbReference type="Gene3D" id="2.40.30.10">
    <property type="entry name" value="Translation factors"/>
    <property type="match status" value="1"/>
</dbReference>
<dbReference type="InterPro" id="IPR008254">
    <property type="entry name" value="Flavodoxin/NO_synth"/>
</dbReference>
<evidence type="ECO:0000256" key="8">
    <source>
        <dbReference type="ARBA" id="ARBA00023797"/>
    </source>
</evidence>
<keyword evidence="3" id="KW-0285">Flavoprotein</keyword>
<dbReference type="InterPro" id="IPR001226">
    <property type="entry name" value="Flavodoxin_CS"/>
</dbReference>
<dbReference type="Pfam" id="PF00258">
    <property type="entry name" value="Flavodoxin_1"/>
    <property type="match status" value="1"/>
</dbReference>
<feature type="domain" description="Flavodoxin-like" evidence="10">
    <location>
        <begin position="61"/>
        <end position="210"/>
    </location>
</feature>
<evidence type="ECO:0000259" key="10">
    <source>
        <dbReference type="PROSITE" id="PS50902"/>
    </source>
</evidence>
<dbReference type="GO" id="GO:0003958">
    <property type="term" value="F:NADPH-hemoprotein reductase activity"/>
    <property type="evidence" value="ECO:0007669"/>
    <property type="project" value="UniProtKB-EC"/>
</dbReference>
<dbReference type="OrthoDB" id="1856718at2759"/>
<gene>
    <name evidence="12" type="primary">Aste57867_2767</name>
    <name evidence="11" type="ORF">As57867_002760</name>
    <name evidence="12" type="ORF">ASTE57867_2767</name>
</gene>
<keyword evidence="4" id="KW-0288">FMN</keyword>
<dbReference type="SUPFAM" id="SSF63380">
    <property type="entry name" value="Riboflavin synthase domain-like"/>
    <property type="match status" value="1"/>
</dbReference>
<dbReference type="InterPro" id="IPR039261">
    <property type="entry name" value="FNR_nucleotide-bd"/>
</dbReference>
<dbReference type="PRINTS" id="PR00369">
    <property type="entry name" value="FLAVODOXIN"/>
</dbReference>
<keyword evidence="6" id="KW-0521">NADP</keyword>
<evidence type="ECO:0000313" key="11">
    <source>
        <dbReference type="EMBL" id="KAF0716589.1"/>
    </source>
</evidence>
<evidence type="ECO:0000256" key="9">
    <source>
        <dbReference type="SAM" id="MobiDB-lite"/>
    </source>
</evidence>
<dbReference type="Pfam" id="PF00667">
    <property type="entry name" value="FAD_binding_1"/>
    <property type="match status" value="1"/>
</dbReference>
<dbReference type="InterPro" id="IPR001433">
    <property type="entry name" value="OxRdtase_FAD/NAD-bd"/>
</dbReference>
<proteinExistence type="predicted"/>
<keyword evidence="13" id="KW-1185">Reference proteome</keyword>
<reference evidence="11" key="2">
    <citation type="submission" date="2019-06" db="EMBL/GenBank/DDBJ databases">
        <title>Genomics analysis of Aphanomyces spp. identifies a new class of oomycete effector associated with host adaptation.</title>
        <authorList>
            <person name="Gaulin E."/>
        </authorList>
    </citation>
    <scope>NUCLEOTIDE SEQUENCE</scope>
    <source>
        <strain evidence="11">CBS 578.67</strain>
    </source>
</reference>
<dbReference type="EC" id="1.6.2.4" evidence="8"/>
<evidence type="ECO:0000256" key="1">
    <source>
        <dbReference type="ARBA" id="ARBA00001917"/>
    </source>
</evidence>
<dbReference type="EMBL" id="VJMH01000385">
    <property type="protein sequence ID" value="KAF0716589.1"/>
    <property type="molecule type" value="Genomic_DNA"/>
</dbReference>
<feature type="region of interest" description="Disordered" evidence="9">
    <location>
        <begin position="1"/>
        <end position="31"/>
    </location>
</feature>
<comment type="cofactor">
    <cofactor evidence="2">
        <name>FAD</name>
        <dbReference type="ChEBI" id="CHEBI:57692"/>
    </cofactor>
</comment>
<dbReference type="GO" id="GO:0005829">
    <property type="term" value="C:cytosol"/>
    <property type="evidence" value="ECO:0007669"/>
    <property type="project" value="TreeGrafter"/>
</dbReference>
<dbReference type="InterPro" id="IPR017938">
    <property type="entry name" value="Riboflavin_synthase-like_b-brl"/>
</dbReference>
<dbReference type="InterPro" id="IPR023173">
    <property type="entry name" value="NADPH_Cyt_P450_Rdtase_alpha"/>
</dbReference>
<dbReference type="PANTHER" id="PTHR19384">
    <property type="entry name" value="NITRIC OXIDE SYNTHASE-RELATED"/>
    <property type="match status" value="1"/>
</dbReference>
<keyword evidence="7" id="KW-0560">Oxidoreductase</keyword>
<dbReference type="Gene3D" id="3.40.50.360">
    <property type="match status" value="1"/>
</dbReference>
<accession>A0A485KAS0</accession>
<dbReference type="GO" id="GO:0009055">
    <property type="term" value="F:electron transfer activity"/>
    <property type="evidence" value="ECO:0007669"/>
    <property type="project" value="InterPro"/>
</dbReference>
<dbReference type="PRINTS" id="PR00371">
    <property type="entry name" value="FPNCR"/>
</dbReference>
<name>A0A485KAS0_9STRA</name>
<dbReference type="PROSITE" id="PS50902">
    <property type="entry name" value="FLAVODOXIN_LIKE"/>
    <property type="match status" value="1"/>
</dbReference>
<organism evidence="12 13">
    <name type="scientific">Aphanomyces stellatus</name>
    <dbReference type="NCBI Taxonomy" id="120398"/>
    <lineage>
        <taxon>Eukaryota</taxon>
        <taxon>Sar</taxon>
        <taxon>Stramenopiles</taxon>
        <taxon>Oomycota</taxon>
        <taxon>Saprolegniomycetes</taxon>
        <taxon>Saprolegniales</taxon>
        <taxon>Verrucalvaceae</taxon>
        <taxon>Aphanomyces</taxon>
    </lineage>
</organism>
<dbReference type="Proteomes" id="UP000332933">
    <property type="component" value="Unassembled WGS sequence"/>
</dbReference>
<dbReference type="Pfam" id="PF00175">
    <property type="entry name" value="NAD_binding_1"/>
    <property type="match status" value="1"/>
</dbReference>
<dbReference type="InterPro" id="IPR001709">
    <property type="entry name" value="Flavoprot_Pyr_Nucl_cyt_Rdtase"/>
</dbReference>
<comment type="cofactor">
    <cofactor evidence="1">
        <name>FMN</name>
        <dbReference type="ChEBI" id="CHEBI:58210"/>
    </cofactor>
</comment>
<sequence length="688" mass="75866">MLNLLRGKSSASVEPAPARQSAGPSTDMEDQKRWKSIVGIPAAIRQSNSSRRSFANFGTPFTIYFGSQTGRTEALANRLHHAATREGLRSTVHDLYKFTPDEFLAQQVVVFVLATYAGGAPTDNAAHFSFWLQHVKAAKLGLKKNKVLQTVHFAVLGCGDATYADHFNEFATYVDRRLDELGGARLLPYRLGDVHGEFERTYREWEAALFGALKPPDSCSIARHSFLTTPAEKLPHGLAPRFAVIYVSIPCAPDFYKRRKESYLPLPAADDFFEPTNLVLDSVAYVLTEPKPPMLHVDFAMHVPPFLYTSADTLLVYPQNPPALVDAVASRLGFNLGNDPWIQLIPPDSFAAAIEATPLLDPFPSPCRLADCLARYYELATVDRALVATLAEYATNETERDRLAHLGDDATAFAATLGDRTLAGTLRLFPSVHVSLHVFLHIVPRMRPRPFTIASSNIVTPTNVHLCISVPPAIVFQDIDRSDGFVGAFIMELATKKTRRMSLTGNEPRNLEVNSRPTLFGTVVPSRVHPSHSTDPLVFVATGAGFAVVRAVLLDRYAEPHGLGRHLVFYGCRTKACMPYATEMGEWQTRLDIDVVLACSSDQAADDHEVKHRTVQEAVRAEAGALLQTLDEHHARIYVCGDATMVADVKEILLQAKQEQLTDVSSAKTAEWMLNLQQTGQYVESKCG</sequence>
<protein>
    <recommendedName>
        <fullName evidence="8">NADPH--hemoprotein reductase</fullName>
        <ecNumber evidence="8">1.6.2.4</ecNumber>
    </recommendedName>
</protein>